<keyword evidence="2" id="KW-1185">Reference proteome</keyword>
<evidence type="ECO:0000313" key="1">
    <source>
        <dbReference type="EMBL" id="GMA19609.1"/>
    </source>
</evidence>
<name>A0ABQ6HQ90_9MICO</name>
<reference evidence="2" key="1">
    <citation type="journal article" date="2019" name="Int. J. Syst. Evol. Microbiol.">
        <title>The Global Catalogue of Microorganisms (GCM) 10K type strain sequencing project: providing services to taxonomists for standard genome sequencing and annotation.</title>
        <authorList>
            <consortium name="The Broad Institute Genomics Platform"/>
            <consortium name="The Broad Institute Genome Sequencing Center for Infectious Disease"/>
            <person name="Wu L."/>
            <person name="Ma J."/>
        </authorList>
    </citation>
    <scope>NUCLEOTIDE SEQUENCE [LARGE SCALE GENOMIC DNA]</scope>
    <source>
        <strain evidence="2">NBRC 105830</strain>
    </source>
</reference>
<proteinExistence type="predicted"/>
<comment type="caution">
    <text evidence="1">The sequence shown here is derived from an EMBL/GenBank/DDBJ whole genome shotgun (WGS) entry which is preliminary data.</text>
</comment>
<gene>
    <name evidence="1" type="ORF">GCM10025862_16300</name>
</gene>
<protein>
    <submittedName>
        <fullName evidence="1">Uncharacterized protein</fullName>
    </submittedName>
</protein>
<organism evidence="1 2">
    <name type="scientific">Arsenicicoccus piscis</name>
    <dbReference type="NCBI Taxonomy" id="673954"/>
    <lineage>
        <taxon>Bacteria</taxon>
        <taxon>Bacillati</taxon>
        <taxon>Actinomycetota</taxon>
        <taxon>Actinomycetes</taxon>
        <taxon>Micrococcales</taxon>
        <taxon>Intrasporangiaceae</taxon>
        <taxon>Arsenicicoccus</taxon>
    </lineage>
</organism>
<accession>A0ABQ6HQ90</accession>
<dbReference type="Proteomes" id="UP001157109">
    <property type="component" value="Unassembled WGS sequence"/>
</dbReference>
<dbReference type="EMBL" id="BSUJ01000001">
    <property type="protein sequence ID" value="GMA19609.1"/>
    <property type="molecule type" value="Genomic_DNA"/>
</dbReference>
<sequence length="154" mass="16729">MGALLLGALLARVVLVYTSPGHGYDQLTFWRWAGALAHHSIGEFYSIVPDADHLPGDLYVHAALARVADASQGLQDQKRYVLLVKWCALTFDVVLAALTYHLVRRGGDGWRPLSSLGRRARPLRARSDLDEHALGPVGFALGGAARRLVALPDP</sequence>
<evidence type="ECO:0000313" key="2">
    <source>
        <dbReference type="Proteomes" id="UP001157109"/>
    </source>
</evidence>